<dbReference type="Proteomes" id="UP000494165">
    <property type="component" value="Unassembled WGS sequence"/>
</dbReference>
<feature type="compositionally biased region" description="Acidic residues" evidence="1">
    <location>
        <begin position="438"/>
        <end position="457"/>
    </location>
</feature>
<keyword evidence="2" id="KW-1133">Transmembrane helix</keyword>
<evidence type="ECO:0000256" key="2">
    <source>
        <dbReference type="SAM" id="Phobius"/>
    </source>
</evidence>
<protein>
    <submittedName>
        <fullName evidence="3">Uncharacterized protein</fullName>
    </submittedName>
</protein>
<reference evidence="3 4" key="1">
    <citation type="submission" date="2020-04" db="EMBL/GenBank/DDBJ databases">
        <authorList>
            <person name="Alioto T."/>
            <person name="Alioto T."/>
            <person name="Gomez Garrido J."/>
        </authorList>
    </citation>
    <scope>NUCLEOTIDE SEQUENCE [LARGE SCALE GENOMIC DNA]</scope>
</reference>
<dbReference type="AlphaFoldDB" id="A0A8S1DCN9"/>
<keyword evidence="2" id="KW-0472">Membrane</keyword>
<feature type="transmembrane region" description="Helical" evidence="2">
    <location>
        <begin position="149"/>
        <end position="167"/>
    </location>
</feature>
<organism evidence="3 4">
    <name type="scientific">Cloeon dipterum</name>
    <dbReference type="NCBI Taxonomy" id="197152"/>
    <lineage>
        <taxon>Eukaryota</taxon>
        <taxon>Metazoa</taxon>
        <taxon>Ecdysozoa</taxon>
        <taxon>Arthropoda</taxon>
        <taxon>Hexapoda</taxon>
        <taxon>Insecta</taxon>
        <taxon>Pterygota</taxon>
        <taxon>Palaeoptera</taxon>
        <taxon>Ephemeroptera</taxon>
        <taxon>Pisciforma</taxon>
        <taxon>Baetidae</taxon>
        <taxon>Cloeon</taxon>
    </lineage>
</organism>
<feature type="transmembrane region" description="Helical" evidence="2">
    <location>
        <begin position="250"/>
        <end position="271"/>
    </location>
</feature>
<name>A0A8S1DCN9_9INSE</name>
<proteinExistence type="predicted"/>
<dbReference type="EMBL" id="CADEPI010000204">
    <property type="protein sequence ID" value="CAB3380238.1"/>
    <property type="molecule type" value="Genomic_DNA"/>
</dbReference>
<keyword evidence="2" id="KW-0812">Transmembrane</keyword>
<keyword evidence="4" id="KW-1185">Reference proteome</keyword>
<evidence type="ECO:0000313" key="4">
    <source>
        <dbReference type="Proteomes" id="UP000494165"/>
    </source>
</evidence>
<accession>A0A8S1DCN9</accession>
<feature type="region of interest" description="Disordered" evidence="1">
    <location>
        <begin position="436"/>
        <end position="458"/>
    </location>
</feature>
<evidence type="ECO:0000313" key="3">
    <source>
        <dbReference type="EMBL" id="CAB3380238.1"/>
    </source>
</evidence>
<sequence>MEYSSEESDRTEVEDMDTASVLWRTFPLFYNLVAETFMAHCLIGPRSEKYELPANWRCQSALETQLDEHTHVMQNAIVFRNLFGNSDVKKIKAIAESEMKILAVHPLCQALVSVRWHHTRWIFTKKLTTFFQFVLSLSLNALLRETKNFWIKILFSCNFLVLCFLVSNELMGFSVLFKRFTSLRRVDLLPWAIWYQFVVVAIATLHLAGLLTSPIYVVIFPWLSLLYKCSEHPFILPWRYMFVQGLKRTFILVLVLLVLLPLGFLLINSGVCYFNTLNVLFKLLGDKLTGLYDNISLEARIAKVIAQCELIIEAETHLFNMQSLASIKKIDFDEWHDFIRNVEEKRKGNDGLCVERMRVNRETGECVALEKYINLEALTQAGLESRLGFPEENNDGFYIWVNRGCRLDESIVQAVIDPFNTTNDSDAEEVLLYPNISSDDDSGDDDDQEQIFDEDDNVDRAYAQQEITSMLGKNSSENCTSTTPGSA</sequence>
<comment type="caution">
    <text evidence="3">The sequence shown here is derived from an EMBL/GenBank/DDBJ whole genome shotgun (WGS) entry which is preliminary data.</text>
</comment>
<evidence type="ECO:0000256" key="1">
    <source>
        <dbReference type="SAM" id="MobiDB-lite"/>
    </source>
</evidence>
<gene>
    <name evidence="3" type="ORF">CLODIP_2_CD07414</name>
</gene>